<dbReference type="PANTHER" id="PTHR34265">
    <property type="entry name" value="TYPE III PANTOTHENATE KINASE"/>
    <property type="match status" value="1"/>
</dbReference>
<dbReference type="PANTHER" id="PTHR34265:SF1">
    <property type="entry name" value="TYPE III PANTOTHENATE KINASE"/>
    <property type="match status" value="1"/>
</dbReference>
<comment type="subunit">
    <text evidence="5 16">Homodimer.</text>
</comment>
<evidence type="ECO:0000256" key="5">
    <source>
        <dbReference type="ARBA" id="ARBA00011738"/>
    </source>
</evidence>
<accession>A0A148KMM2</accession>
<dbReference type="InterPro" id="IPR043129">
    <property type="entry name" value="ATPase_NBD"/>
</dbReference>
<dbReference type="RefSeq" id="WP_068380067.1">
    <property type="nucleotide sequence ID" value="NZ_LSNE01000010.1"/>
</dbReference>
<comment type="catalytic activity">
    <reaction evidence="1 16">
        <text>(R)-pantothenate + ATP = (R)-4'-phosphopantothenate + ADP + H(+)</text>
        <dbReference type="Rhea" id="RHEA:16373"/>
        <dbReference type="ChEBI" id="CHEBI:10986"/>
        <dbReference type="ChEBI" id="CHEBI:15378"/>
        <dbReference type="ChEBI" id="CHEBI:29032"/>
        <dbReference type="ChEBI" id="CHEBI:30616"/>
        <dbReference type="ChEBI" id="CHEBI:456216"/>
        <dbReference type="EC" id="2.7.1.33"/>
    </reaction>
</comment>
<dbReference type="NCBIfam" id="TIGR00671">
    <property type="entry name" value="baf"/>
    <property type="match status" value="1"/>
</dbReference>
<dbReference type="InterPro" id="IPR004619">
    <property type="entry name" value="Type_III_PanK"/>
</dbReference>
<comment type="subcellular location">
    <subcellularLocation>
        <location evidence="3 16">Cytoplasm</location>
    </subcellularLocation>
</comment>
<dbReference type="EC" id="2.7.1.33" evidence="6 16"/>
<evidence type="ECO:0000256" key="15">
    <source>
        <dbReference type="ARBA" id="ARBA00040883"/>
    </source>
</evidence>
<dbReference type="CDD" id="cd24015">
    <property type="entry name" value="ASKHA_NBD_PanK-III"/>
    <property type="match status" value="1"/>
</dbReference>
<feature type="binding site" evidence="16">
    <location>
        <begin position="11"/>
        <end position="18"/>
    </location>
    <ligand>
        <name>ATP</name>
        <dbReference type="ChEBI" id="CHEBI:30616"/>
    </ligand>
</feature>
<feature type="binding site" evidence="16">
    <location>
        <begin position="98"/>
        <end position="101"/>
    </location>
    <ligand>
        <name>substrate</name>
    </ligand>
</feature>
<dbReference type="GO" id="GO:0004594">
    <property type="term" value="F:pantothenate kinase activity"/>
    <property type="evidence" value="ECO:0007669"/>
    <property type="project" value="UniProtKB-UniRule"/>
</dbReference>
<evidence type="ECO:0000256" key="10">
    <source>
        <dbReference type="ARBA" id="ARBA00022777"/>
    </source>
</evidence>
<feature type="binding site" evidence="16">
    <location>
        <position position="91"/>
    </location>
    <ligand>
        <name>substrate</name>
    </ligand>
</feature>
<dbReference type="STRING" id="1799789.AX660_00865"/>
<evidence type="ECO:0000256" key="8">
    <source>
        <dbReference type="ARBA" id="ARBA00022679"/>
    </source>
</evidence>
<dbReference type="AlphaFoldDB" id="A0A148KMM2"/>
<dbReference type="SUPFAM" id="SSF53067">
    <property type="entry name" value="Actin-like ATPase domain"/>
    <property type="match status" value="2"/>
</dbReference>
<feature type="active site" description="Proton acceptor" evidence="16">
    <location>
        <position position="100"/>
    </location>
</feature>
<keyword evidence="13 16" id="KW-0173">Coenzyme A biosynthesis</keyword>
<evidence type="ECO:0000256" key="13">
    <source>
        <dbReference type="ARBA" id="ARBA00022993"/>
    </source>
</evidence>
<evidence type="ECO:0000256" key="11">
    <source>
        <dbReference type="ARBA" id="ARBA00022840"/>
    </source>
</evidence>
<dbReference type="GO" id="GO:0015937">
    <property type="term" value="P:coenzyme A biosynthetic process"/>
    <property type="evidence" value="ECO:0007669"/>
    <property type="project" value="UniProtKB-UniRule"/>
</dbReference>
<keyword evidence="16" id="KW-0479">Metal-binding</keyword>
<comment type="function">
    <text evidence="16">Catalyzes the phosphorylation of pantothenate (Pan), the first step in CoA biosynthesis.</text>
</comment>
<evidence type="ECO:0000313" key="17">
    <source>
        <dbReference type="EMBL" id="KXI27540.1"/>
    </source>
</evidence>
<feature type="binding site" evidence="16">
    <location>
        <position position="174"/>
    </location>
    <ligand>
        <name>substrate</name>
    </ligand>
</feature>
<comment type="similarity">
    <text evidence="14 16">Belongs to the type III pantothenate kinase family.</text>
</comment>
<evidence type="ECO:0000256" key="7">
    <source>
        <dbReference type="ARBA" id="ARBA00022490"/>
    </source>
</evidence>
<feature type="binding site" evidence="16">
    <location>
        <position position="120"/>
    </location>
    <ligand>
        <name>K(+)</name>
        <dbReference type="ChEBI" id="CHEBI:29103"/>
    </ligand>
</feature>
<proteinExistence type="inferred from homology"/>
<dbReference type="Pfam" id="PF03309">
    <property type="entry name" value="Pan_kinase"/>
    <property type="match status" value="1"/>
</dbReference>
<dbReference type="GO" id="GO:0005737">
    <property type="term" value="C:cytoplasm"/>
    <property type="evidence" value="ECO:0007669"/>
    <property type="project" value="UniProtKB-SubCell"/>
</dbReference>
<evidence type="ECO:0000256" key="6">
    <source>
        <dbReference type="ARBA" id="ARBA00012102"/>
    </source>
</evidence>
<evidence type="ECO:0000256" key="1">
    <source>
        <dbReference type="ARBA" id="ARBA00001206"/>
    </source>
</evidence>
<evidence type="ECO:0000313" key="18">
    <source>
        <dbReference type="Proteomes" id="UP000070299"/>
    </source>
</evidence>
<gene>
    <name evidence="16" type="primary">coaX</name>
    <name evidence="17" type="ORF">AX660_00865</name>
</gene>
<evidence type="ECO:0000256" key="16">
    <source>
        <dbReference type="HAMAP-Rule" id="MF_01274"/>
    </source>
</evidence>
<evidence type="ECO:0000256" key="3">
    <source>
        <dbReference type="ARBA" id="ARBA00004496"/>
    </source>
</evidence>
<evidence type="ECO:0000256" key="14">
    <source>
        <dbReference type="ARBA" id="ARBA00038036"/>
    </source>
</evidence>
<dbReference type="GO" id="GO:0046872">
    <property type="term" value="F:metal ion binding"/>
    <property type="evidence" value="ECO:0007669"/>
    <property type="project" value="UniProtKB-KW"/>
</dbReference>
<reference evidence="18" key="1">
    <citation type="submission" date="2016-02" db="EMBL/GenBank/DDBJ databases">
        <authorList>
            <person name="Schultz-Johansen M."/>
            <person name="Glaring M.A."/>
            <person name="Bech P.K."/>
            <person name="Stougaard P."/>
        </authorList>
    </citation>
    <scope>NUCLEOTIDE SEQUENCE [LARGE SCALE GENOMIC DNA]</scope>
    <source>
        <strain evidence="18">S66</strain>
    </source>
</reference>
<dbReference type="UniPathway" id="UPA00241">
    <property type="reaction ID" value="UER00352"/>
</dbReference>
<dbReference type="Gene3D" id="3.30.420.40">
    <property type="match status" value="2"/>
</dbReference>
<evidence type="ECO:0000256" key="12">
    <source>
        <dbReference type="ARBA" id="ARBA00022958"/>
    </source>
</evidence>
<protein>
    <recommendedName>
        <fullName evidence="15 16">Type III pantothenate kinase</fullName>
        <ecNumber evidence="6 16">2.7.1.33</ecNumber>
    </recommendedName>
    <alternativeName>
        <fullName evidence="16">PanK-III</fullName>
    </alternativeName>
    <alternativeName>
        <fullName evidence="16">Pantothenic acid kinase</fullName>
    </alternativeName>
</protein>
<comment type="cofactor">
    <cofactor evidence="2">
        <name>K(+)</name>
        <dbReference type="ChEBI" id="CHEBI:29103"/>
    </cofactor>
</comment>
<dbReference type="GO" id="GO:0005524">
    <property type="term" value="F:ATP binding"/>
    <property type="evidence" value="ECO:0007669"/>
    <property type="project" value="UniProtKB-UniRule"/>
</dbReference>
<comment type="caution">
    <text evidence="17">The sequence shown here is derived from an EMBL/GenBank/DDBJ whole genome shotgun (WGS) entry which is preliminary data.</text>
</comment>
<keyword evidence="8 16" id="KW-0808">Transferase</keyword>
<dbReference type="HAMAP" id="MF_01274">
    <property type="entry name" value="Pantothen_kinase_3"/>
    <property type="match status" value="1"/>
</dbReference>
<comment type="cofactor">
    <cofactor evidence="16">
        <name>NH4(+)</name>
        <dbReference type="ChEBI" id="CHEBI:28938"/>
    </cofactor>
    <cofactor evidence="16">
        <name>K(+)</name>
        <dbReference type="ChEBI" id="CHEBI:29103"/>
    </cofactor>
    <text evidence="16">A monovalent cation. Ammonium or potassium.</text>
</comment>
<keyword evidence="18" id="KW-1185">Reference proteome</keyword>
<dbReference type="EMBL" id="LSNE01000010">
    <property type="protein sequence ID" value="KXI27540.1"/>
    <property type="molecule type" value="Genomic_DNA"/>
</dbReference>
<keyword evidence="9 16" id="KW-0547">Nucleotide-binding</keyword>
<comment type="pathway">
    <text evidence="4 16">Cofactor biosynthesis; coenzyme A biosynthesis; CoA from (R)-pantothenate: step 1/5.</text>
</comment>
<keyword evidence="12 16" id="KW-0630">Potassium</keyword>
<evidence type="ECO:0000256" key="4">
    <source>
        <dbReference type="ARBA" id="ARBA00005225"/>
    </source>
</evidence>
<name>A0A148KMM2_9ALTE</name>
<evidence type="ECO:0000256" key="2">
    <source>
        <dbReference type="ARBA" id="ARBA00001958"/>
    </source>
</evidence>
<dbReference type="OrthoDB" id="9781305at2"/>
<keyword evidence="11 16" id="KW-0067">ATP-binding</keyword>
<keyword evidence="7 16" id="KW-0963">Cytoplasm</keyword>
<evidence type="ECO:0000256" key="9">
    <source>
        <dbReference type="ARBA" id="ARBA00022741"/>
    </source>
</evidence>
<keyword evidence="10 16" id="KW-0418">Kinase</keyword>
<organism evidence="17 18">
    <name type="scientific">Paraglaciecola hydrolytica</name>
    <dbReference type="NCBI Taxonomy" id="1799789"/>
    <lineage>
        <taxon>Bacteria</taxon>
        <taxon>Pseudomonadati</taxon>
        <taxon>Pseudomonadota</taxon>
        <taxon>Gammaproteobacteria</taxon>
        <taxon>Alteromonadales</taxon>
        <taxon>Alteromonadaceae</taxon>
        <taxon>Paraglaciecola</taxon>
    </lineage>
</organism>
<sequence>MSDQAKYLLIDIGNSRIKYALVSEGQEDLAVLHCVHTTELTQIIKQVAKVLVASVGKTLLVEELQSLCQQHKVECQLIHTQAQQFGIHCAYEQFTTMGVDRWLAILAARKITLLPVAIVDLGTANTCDIVIENQHIGGWIAPGFNLMKQGLLANTQKVFADNNVSHHLSLGVSTPECVNLGCLAAVQGLVLMAESTLAKYATSYEILITGGDQNLITDLKQPYLHYFPNLVLLGLMRFI</sequence>
<feature type="binding site" evidence="16">
    <location>
        <position position="123"/>
    </location>
    <ligand>
        <name>ATP</name>
        <dbReference type="ChEBI" id="CHEBI:30616"/>
    </ligand>
</feature>
<dbReference type="Proteomes" id="UP000070299">
    <property type="component" value="Unassembled WGS sequence"/>
</dbReference>